<keyword evidence="3 5" id="KW-1133">Transmembrane helix</keyword>
<reference evidence="6 7" key="1">
    <citation type="submission" date="2011-01" db="EMBL/GenBank/DDBJ databases">
        <authorList>
            <person name="Muzny D."/>
            <person name="Qin X."/>
            <person name="Deng J."/>
            <person name="Jiang H."/>
            <person name="Liu Y."/>
            <person name="Qu J."/>
            <person name="Song X.-Z."/>
            <person name="Zhang L."/>
            <person name="Thornton R."/>
            <person name="Coyle M."/>
            <person name="Francisco L."/>
            <person name="Jackson L."/>
            <person name="Javaid M."/>
            <person name="Korchina V."/>
            <person name="Kovar C."/>
            <person name="Mata R."/>
            <person name="Mathew T."/>
            <person name="Ngo R."/>
            <person name="Nguyen L."/>
            <person name="Nguyen N."/>
            <person name="Okwuonu G."/>
            <person name="Ongeri F."/>
            <person name="Pham C."/>
            <person name="Simmons D."/>
            <person name="Wilczek-Boney K."/>
            <person name="Hale W."/>
            <person name="Jakkamsetti A."/>
            <person name="Pham P."/>
            <person name="Ruth R."/>
            <person name="San Lucas F."/>
            <person name="Warren J."/>
            <person name="Zhang J."/>
            <person name="Zhao Z."/>
            <person name="Zhou C."/>
            <person name="Zhu D."/>
            <person name="Lee S."/>
            <person name="Bess C."/>
            <person name="Blankenburg K."/>
            <person name="Forbes L."/>
            <person name="Fu Q."/>
            <person name="Gubbala S."/>
            <person name="Hirani K."/>
            <person name="Jayaseelan J.C."/>
            <person name="Lara F."/>
            <person name="Munidasa M."/>
            <person name="Palculict T."/>
            <person name="Patil S."/>
            <person name="Pu L.-L."/>
            <person name="Saada N."/>
            <person name="Tang L."/>
            <person name="Weissenberger G."/>
            <person name="Zhu Y."/>
            <person name="Hemphill L."/>
            <person name="Shang Y."/>
            <person name="Youmans B."/>
            <person name="Ayvaz T."/>
            <person name="Ross M."/>
            <person name="Santibanez J."/>
            <person name="Aqrawi P."/>
            <person name="Gross S."/>
            <person name="Joshi V."/>
            <person name="Fowler G."/>
            <person name="Nazareth L."/>
            <person name="Reid J."/>
            <person name="Worley K."/>
            <person name="Petrosino J."/>
            <person name="Highlander S."/>
            <person name="Gibbs R."/>
        </authorList>
    </citation>
    <scope>NUCLEOTIDE SEQUENCE [LARGE SCALE GENOMIC DNA]</scope>
    <source>
        <strain evidence="6 7">ATCC 33394</strain>
    </source>
</reference>
<protein>
    <submittedName>
        <fullName evidence="6">Type IV secretory pathway, VirB3-like protein</fullName>
    </submittedName>
</protein>
<evidence type="ECO:0000256" key="2">
    <source>
        <dbReference type="ARBA" id="ARBA00022692"/>
    </source>
</evidence>
<keyword evidence="4 5" id="KW-0472">Membrane</keyword>
<comment type="subcellular location">
    <subcellularLocation>
        <location evidence="1">Membrane</location>
    </subcellularLocation>
</comment>
<dbReference type="AlphaFoldDB" id="F0EY92"/>
<dbReference type="Pfam" id="PF05101">
    <property type="entry name" value="VirB3"/>
    <property type="match status" value="1"/>
</dbReference>
<evidence type="ECO:0000313" key="6">
    <source>
        <dbReference type="EMBL" id="EGC17500.1"/>
    </source>
</evidence>
<evidence type="ECO:0000256" key="4">
    <source>
        <dbReference type="ARBA" id="ARBA00023136"/>
    </source>
</evidence>
<keyword evidence="7" id="KW-1185">Reference proteome</keyword>
<dbReference type="Proteomes" id="UP000004088">
    <property type="component" value="Unassembled WGS sequence"/>
</dbReference>
<evidence type="ECO:0000256" key="3">
    <source>
        <dbReference type="ARBA" id="ARBA00022989"/>
    </source>
</evidence>
<gene>
    <name evidence="6" type="ORF">HMPREF9098_0826</name>
</gene>
<evidence type="ECO:0000256" key="5">
    <source>
        <dbReference type="SAM" id="Phobius"/>
    </source>
</evidence>
<feature type="transmembrane region" description="Helical" evidence="5">
    <location>
        <begin position="25"/>
        <end position="50"/>
    </location>
</feature>
<dbReference type="InterPro" id="IPR007792">
    <property type="entry name" value="T4SS_VirB3/TrbD/AvhB"/>
</dbReference>
<evidence type="ECO:0000313" key="7">
    <source>
        <dbReference type="Proteomes" id="UP000004088"/>
    </source>
</evidence>
<dbReference type="GO" id="GO:0016020">
    <property type="term" value="C:membrane"/>
    <property type="evidence" value="ECO:0007669"/>
    <property type="project" value="UniProtKB-SubCell"/>
</dbReference>
<sequence>MAIMETNEVDINTEYLTYAGINRSALILGMPMIPMVLIIIFFVTAAMFAMPVLENRAWAIVLLALPCLWFLREVTAKDDQALRILGLELYWFFQQRNMKLHNNTFAIYATRYGRQHHEYIRIIAADADKAARTAELFAPCQSPRC</sequence>
<feature type="transmembrane region" description="Helical" evidence="5">
    <location>
        <begin position="56"/>
        <end position="74"/>
    </location>
</feature>
<dbReference type="EMBL" id="AEWV01000015">
    <property type="protein sequence ID" value="EGC17500.1"/>
    <property type="molecule type" value="Genomic_DNA"/>
</dbReference>
<comment type="caution">
    <text evidence="6">The sequence shown here is derived from an EMBL/GenBank/DDBJ whole genome shotgun (WGS) entry which is preliminary data.</text>
</comment>
<organism evidence="6 7">
    <name type="scientific">Kingella denitrificans ATCC 33394</name>
    <dbReference type="NCBI Taxonomy" id="888741"/>
    <lineage>
        <taxon>Bacteria</taxon>
        <taxon>Pseudomonadati</taxon>
        <taxon>Pseudomonadota</taxon>
        <taxon>Betaproteobacteria</taxon>
        <taxon>Neisseriales</taxon>
        <taxon>Neisseriaceae</taxon>
        <taxon>Kingella</taxon>
    </lineage>
</organism>
<dbReference type="STRING" id="888741.HMPREF9098_0826"/>
<evidence type="ECO:0000256" key="1">
    <source>
        <dbReference type="ARBA" id="ARBA00004370"/>
    </source>
</evidence>
<name>F0EY92_9NEIS</name>
<dbReference type="HOGENOM" id="CLU_152011_0_0_4"/>
<accession>F0EY92</accession>
<keyword evidence="2 5" id="KW-0812">Transmembrane</keyword>
<proteinExistence type="predicted"/>